<dbReference type="STRING" id="767434.Fraau_1257"/>
<dbReference type="InterPro" id="IPR021747">
    <property type="entry name" value="DUF3313"/>
</dbReference>
<dbReference type="AlphaFoldDB" id="H8L4Y6"/>
<dbReference type="EMBL" id="CP003350">
    <property type="protein sequence ID" value="AFC85700.1"/>
    <property type="molecule type" value="Genomic_DNA"/>
</dbReference>
<gene>
    <name evidence="2" type="ordered locus">Fraau_1257</name>
</gene>
<evidence type="ECO:0000313" key="3">
    <source>
        <dbReference type="Proteomes" id="UP000005234"/>
    </source>
</evidence>
<dbReference type="OrthoDB" id="7585546at2"/>
<evidence type="ECO:0000256" key="1">
    <source>
        <dbReference type="SAM" id="SignalP"/>
    </source>
</evidence>
<organism evidence="2 3">
    <name type="scientific">Frateuria aurantia (strain ATCC 33424 / DSM 6220 / KCTC 2777 / LMG 1558 / NBRC 3245 / NCIMB 13370)</name>
    <name type="common">Acetobacter aurantius</name>
    <dbReference type="NCBI Taxonomy" id="767434"/>
    <lineage>
        <taxon>Bacteria</taxon>
        <taxon>Pseudomonadati</taxon>
        <taxon>Pseudomonadota</taxon>
        <taxon>Gammaproteobacteria</taxon>
        <taxon>Lysobacterales</taxon>
        <taxon>Rhodanobacteraceae</taxon>
        <taxon>Frateuria</taxon>
    </lineage>
</organism>
<proteinExistence type="predicted"/>
<feature type="chain" id="PRO_5003614233" description="DUF3313 domain-containing protein" evidence="1">
    <location>
        <begin position="20"/>
        <end position="220"/>
    </location>
</feature>
<keyword evidence="1" id="KW-0732">Signal</keyword>
<dbReference type="HOGENOM" id="CLU_108474_0_0_6"/>
<name>H8L4Y6_FRAAD</name>
<feature type="signal peptide" evidence="1">
    <location>
        <begin position="1"/>
        <end position="19"/>
    </location>
</feature>
<dbReference type="RefSeq" id="WP_014402706.1">
    <property type="nucleotide sequence ID" value="NC_017033.1"/>
</dbReference>
<evidence type="ECO:0008006" key="4">
    <source>
        <dbReference type="Google" id="ProtNLM"/>
    </source>
</evidence>
<reference evidence="2" key="1">
    <citation type="submission" date="2012-02" db="EMBL/GenBank/DDBJ databases">
        <title>The complete genome of Frateuria aurantia DSM 6220.</title>
        <authorList>
            <consortium name="US DOE Joint Genome Institute (JGI-PGF)"/>
            <person name="Lucas S."/>
            <person name="Copeland A."/>
            <person name="Lapidus A."/>
            <person name="Glavina del Rio T."/>
            <person name="Dalin E."/>
            <person name="Tice H."/>
            <person name="Bruce D."/>
            <person name="Goodwin L."/>
            <person name="Pitluck S."/>
            <person name="Peters L."/>
            <person name="Ovchinnikova G."/>
            <person name="Teshima H."/>
            <person name="Kyrpides N."/>
            <person name="Mavromatis K."/>
            <person name="Ivanova N."/>
            <person name="Brettin T."/>
            <person name="Detter J.C."/>
            <person name="Han C."/>
            <person name="Larimer F."/>
            <person name="Land M."/>
            <person name="Hauser L."/>
            <person name="Markowitz V."/>
            <person name="Cheng J.-F."/>
            <person name="Hugenholtz P."/>
            <person name="Woyke T."/>
            <person name="Wu D."/>
            <person name="Brambilla E."/>
            <person name="Klenk H.-P."/>
            <person name="Eisen J.A."/>
        </authorList>
    </citation>
    <scope>NUCLEOTIDE SEQUENCE</scope>
    <source>
        <strain evidence="2">DSM 6220</strain>
    </source>
</reference>
<keyword evidence="3" id="KW-1185">Reference proteome</keyword>
<evidence type="ECO:0000313" key="2">
    <source>
        <dbReference type="EMBL" id="AFC85700.1"/>
    </source>
</evidence>
<sequence length="220" mass="24079">MRLLFLAQGLLLGSVSLLAGCSSPAPIRYQGIASAVYLQPNLHMHHGHLPFTYRPDVDWSHYHHFIMEPVRVYQGSDAQFGKNISAKDKASLADALQEQFVLQLAQRFAQTLMSSDDALRVQITLTGARRTTPFIGTFTKFDVGGTPINLLQSIRGREGLFNGSVSYAVEIYAADSHQLLLSYVDKQYPNAMNIKASLGPLTAARAGARKAAAGLMDDLQ</sequence>
<dbReference type="Proteomes" id="UP000005234">
    <property type="component" value="Chromosome"/>
</dbReference>
<protein>
    <recommendedName>
        <fullName evidence="4">DUF3313 domain-containing protein</fullName>
    </recommendedName>
</protein>
<dbReference type="Pfam" id="PF11769">
    <property type="entry name" value="DUF3313"/>
    <property type="match status" value="1"/>
</dbReference>
<dbReference type="KEGG" id="fau:Fraau_1257"/>
<accession>H8L4Y6</accession>
<dbReference type="PROSITE" id="PS51257">
    <property type="entry name" value="PROKAR_LIPOPROTEIN"/>
    <property type="match status" value="1"/>
</dbReference>
<dbReference type="eggNOG" id="ENOG502ZCGM">
    <property type="taxonomic scope" value="Bacteria"/>
</dbReference>